<dbReference type="PANTHER" id="PTHR34059">
    <property type="entry name" value="EXPRESSED PROTEIN"/>
    <property type="match status" value="1"/>
</dbReference>
<protein>
    <recommendedName>
        <fullName evidence="3">DUF4408 domain-containing protein</fullName>
    </recommendedName>
</protein>
<reference evidence="2" key="2">
    <citation type="journal article" date="2015" name="Data Brief">
        <title>Shoot transcriptome of the giant reed, Arundo donax.</title>
        <authorList>
            <person name="Barrero R.A."/>
            <person name="Guerrero F.D."/>
            <person name="Moolhuijzen P."/>
            <person name="Goolsby J.A."/>
            <person name="Tidwell J."/>
            <person name="Bellgard S.E."/>
            <person name="Bellgard M.I."/>
        </authorList>
    </citation>
    <scope>NUCLEOTIDE SEQUENCE</scope>
    <source>
        <tissue evidence="2">Shoot tissue taken approximately 20 cm above the soil surface</tissue>
    </source>
</reference>
<feature type="compositionally biased region" description="Low complexity" evidence="1">
    <location>
        <begin position="348"/>
        <end position="360"/>
    </location>
</feature>
<evidence type="ECO:0000256" key="1">
    <source>
        <dbReference type="SAM" id="MobiDB-lite"/>
    </source>
</evidence>
<evidence type="ECO:0008006" key="3">
    <source>
        <dbReference type="Google" id="ProtNLM"/>
    </source>
</evidence>
<name>A0A0A8Y9A2_ARUDO</name>
<dbReference type="EMBL" id="GBRH01276007">
    <property type="protein sequence ID" value="JAD21888.1"/>
    <property type="molecule type" value="Transcribed_RNA"/>
</dbReference>
<feature type="region of interest" description="Disordered" evidence="1">
    <location>
        <begin position="169"/>
        <end position="401"/>
    </location>
</feature>
<feature type="compositionally biased region" description="Basic and acidic residues" evidence="1">
    <location>
        <begin position="251"/>
        <end position="261"/>
    </location>
</feature>
<sequence>MAAAQAASVLQSFPFRATVLALLPLLPSQAPEGLVAGAGAGQAFLAKAWELLHLLLVGIAVSYGLFSRRNNADDGRGGGGVVAAEKDAKPVAPDSRYVSLMFRDSLGPFDDDDDEGMVPDSPPGGEDEGGGANVRSWSALHRPDEPVVVVANGGGGRSGRAANAQASLSLPVRELKPQPAQDADAGGGETRSRPRRGSQDSAAGARDETVLPSPIPWRSRSGRFDSSRPASPSPSPSPKRLSPASSSARETLTKASEEYYTKRRSPYRSSASSPPPAPPPPPPPFLVHGYHPAAERRTAAAKSFKEELQDHSMRGRREDHYSPNTSRFSVSAYSSSNSSPAKPRRSFDGGSSSSASVGKSVRTFRAREPIVFQGQSQEDPDDAGDGRDALAMHGTEEPYGYRAYQSIPRFQYERSVSDPILAGVAVSSDETESSDDDNGGGGAYSTRESTPEVDENEVDKKAEEFIARFREQIRRQRIESIKRSAGPRGLKHGK</sequence>
<feature type="compositionally biased region" description="Acidic residues" evidence="1">
    <location>
        <begin position="429"/>
        <end position="438"/>
    </location>
</feature>
<organism evidence="2">
    <name type="scientific">Arundo donax</name>
    <name type="common">Giant reed</name>
    <name type="synonym">Donax arundinaceus</name>
    <dbReference type="NCBI Taxonomy" id="35708"/>
    <lineage>
        <taxon>Eukaryota</taxon>
        <taxon>Viridiplantae</taxon>
        <taxon>Streptophyta</taxon>
        <taxon>Embryophyta</taxon>
        <taxon>Tracheophyta</taxon>
        <taxon>Spermatophyta</taxon>
        <taxon>Magnoliopsida</taxon>
        <taxon>Liliopsida</taxon>
        <taxon>Poales</taxon>
        <taxon>Poaceae</taxon>
        <taxon>PACMAD clade</taxon>
        <taxon>Arundinoideae</taxon>
        <taxon>Arundineae</taxon>
        <taxon>Arundo</taxon>
    </lineage>
</organism>
<proteinExistence type="predicted"/>
<accession>A0A0A8Y9A2</accession>
<feature type="compositionally biased region" description="Low complexity" evidence="1">
    <location>
        <begin position="238"/>
        <end position="249"/>
    </location>
</feature>
<dbReference type="InterPro" id="IPR008480">
    <property type="entry name" value="DUF761_pln"/>
</dbReference>
<feature type="compositionally biased region" description="Low complexity" evidence="1">
    <location>
        <begin position="326"/>
        <end position="341"/>
    </location>
</feature>
<feature type="compositionally biased region" description="Pro residues" evidence="1">
    <location>
        <begin position="273"/>
        <end position="285"/>
    </location>
</feature>
<reference evidence="2" key="1">
    <citation type="submission" date="2014-09" db="EMBL/GenBank/DDBJ databases">
        <authorList>
            <person name="Magalhaes I.L.F."/>
            <person name="Oliveira U."/>
            <person name="Santos F.R."/>
            <person name="Vidigal T.H.D.A."/>
            <person name="Brescovit A.D."/>
            <person name="Santos A.J."/>
        </authorList>
    </citation>
    <scope>NUCLEOTIDE SEQUENCE</scope>
    <source>
        <tissue evidence="2">Shoot tissue taken approximately 20 cm above the soil surface</tissue>
    </source>
</reference>
<feature type="region of interest" description="Disordered" evidence="1">
    <location>
        <begin position="423"/>
        <end position="460"/>
    </location>
</feature>
<dbReference type="PANTHER" id="PTHR34059:SF1">
    <property type="entry name" value="EXPRESSED PROTEIN"/>
    <property type="match status" value="1"/>
</dbReference>
<feature type="region of interest" description="Disordered" evidence="1">
    <location>
        <begin position="108"/>
        <end position="140"/>
    </location>
</feature>
<dbReference type="Pfam" id="PF05553">
    <property type="entry name" value="DUF761"/>
    <property type="match status" value="1"/>
</dbReference>
<feature type="compositionally biased region" description="Basic and acidic residues" evidence="1">
    <location>
        <begin position="293"/>
        <end position="321"/>
    </location>
</feature>
<evidence type="ECO:0000313" key="2">
    <source>
        <dbReference type="EMBL" id="JAD21888.1"/>
    </source>
</evidence>
<dbReference type="AlphaFoldDB" id="A0A0A8Y9A2"/>
<feature type="compositionally biased region" description="Basic and acidic residues" evidence="1">
    <location>
        <begin position="384"/>
        <end position="396"/>
    </location>
</feature>